<dbReference type="PROSITE" id="PS00301">
    <property type="entry name" value="G_TR_1"/>
    <property type="match status" value="1"/>
</dbReference>
<evidence type="ECO:0000259" key="6">
    <source>
        <dbReference type="PROSITE" id="PS51722"/>
    </source>
</evidence>
<dbReference type="RefSeq" id="XP_007511492.1">
    <property type="nucleotide sequence ID" value="XM_007511430.1"/>
</dbReference>
<keyword evidence="8" id="KW-1185">Reference proteome</keyword>
<feature type="domain" description="Tr-type G" evidence="6">
    <location>
        <begin position="127"/>
        <end position="358"/>
    </location>
</feature>
<dbReference type="Gene3D" id="2.40.30.10">
    <property type="entry name" value="Translation factors"/>
    <property type="match status" value="2"/>
</dbReference>
<evidence type="ECO:0000256" key="5">
    <source>
        <dbReference type="SAM" id="MobiDB-lite"/>
    </source>
</evidence>
<organism evidence="7 8">
    <name type="scientific">Bathycoccus prasinos</name>
    <dbReference type="NCBI Taxonomy" id="41875"/>
    <lineage>
        <taxon>Eukaryota</taxon>
        <taxon>Viridiplantae</taxon>
        <taxon>Chlorophyta</taxon>
        <taxon>Mamiellophyceae</taxon>
        <taxon>Mamiellales</taxon>
        <taxon>Bathycoccaceae</taxon>
        <taxon>Bathycoccus</taxon>
    </lineage>
</organism>
<dbReference type="STRING" id="41875.K8F7N6"/>
<dbReference type="GeneID" id="19014486"/>
<sequence>MSRKLSGWVDEDDYYDDYDEDYDDDEYCDDDEYYEKGGKVGKSEKEQERVTVSKHQSEKEQERVTVLKSKAPKHHQHAEKNVSASSLEKLVASTLALTPDIKDGVEISLKSYTPTLEEREAYENTSKLDLSVVILGHVDAGKSTLCGRLLEALHSLDARTHHKNARESKAAGKASFAYAWALDSLPEERARGVTIDVARTRVRLDESEDRWIQISDAPGHRDFVPSAIAGASSADVALLVIDGAIGAFEKGFSENGQTKEHAMMAKALGISKMIVVVNKLDSCAYDKSRYEEVKSRVFDFLTNGNIGYDEKDVAVVPVSALEGSNIVSSNQFVQECAPWYAGNESLLDILKSSKASSKGQPAPLRMPVLEILTASGNASSHALGSCAFTGKIESGSISVRDKVFISPANVVATVKRIEKGLNQPVQFASVGAVVDVGLTGVESSSLQSGSVICHHSYPLRAAKVIEVDIKTSDSLKRPILPGAKVVVHAHSAETEATVLELLSILDETTGEEVKRKPLFLPKGKYGKIVLSFQQSLCVEAYALSKTLGGVLLRSEGEAIAQGTIAKIKR</sequence>
<reference evidence="7 8" key="1">
    <citation type="submission" date="2011-10" db="EMBL/GenBank/DDBJ databases">
        <authorList>
            <person name="Genoscope - CEA"/>
        </authorList>
    </citation>
    <scope>NUCLEOTIDE SEQUENCE [LARGE SCALE GENOMIC DNA]</scope>
    <source>
        <strain evidence="7 8">RCC 1105</strain>
    </source>
</reference>
<dbReference type="KEGG" id="bpg:Bathy08g05060"/>
<dbReference type="PANTHER" id="PTHR23115">
    <property type="entry name" value="TRANSLATION FACTOR"/>
    <property type="match status" value="1"/>
</dbReference>
<dbReference type="SUPFAM" id="SSF50465">
    <property type="entry name" value="EF-Tu/eEF-1alpha/eIF2-gamma C-terminal domain"/>
    <property type="match status" value="1"/>
</dbReference>
<evidence type="ECO:0000313" key="7">
    <source>
        <dbReference type="EMBL" id="CCO17613.1"/>
    </source>
</evidence>
<dbReference type="InterPro" id="IPR009000">
    <property type="entry name" value="Transl_B-barrel_sf"/>
</dbReference>
<dbReference type="Proteomes" id="UP000198341">
    <property type="component" value="Chromosome 8"/>
</dbReference>
<evidence type="ECO:0000256" key="3">
    <source>
        <dbReference type="ARBA" id="ARBA00022741"/>
    </source>
</evidence>
<dbReference type="InterPro" id="IPR027417">
    <property type="entry name" value="P-loop_NTPase"/>
</dbReference>
<dbReference type="GO" id="GO:0003746">
    <property type="term" value="F:translation elongation factor activity"/>
    <property type="evidence" value="ECO:0007669"/>
    <property type="project" value="UniProtKB-KW"/>
</dbReference>
<dbReference type="GO" id="GO:0005525">
    <property type="term" value="F:GTP binding"/>
    <property type="evidence" value="ECO:0007669"/>
    <property type="project" value="UniProtKB-KW"/>
</dbReference>
<comment type="function">
    <text evidence="1">This protein promotes the GTP-dependent binding of aminoacyl-tRNA to the A-site of ribosomes during protein biosynthesis.</text>
</comment>
<name>K8F7N6_9CHLO</name>
<dbReference type="SUPFAM" id="SSF52540">
    <property type="entry name" value="P-loop containing nucleoside triphosphate hydrolases"/>
    <property type="match status" value="1"/>
</dbReference>
<dbReference type="Pfam" id="PF00009">
    <property type="entry name" value="GTP_EFTU"/>
    <property type="match status" value="1"/>
</dbReference>
<protein>
    <submittedName>
        <fullName evidence="7">Translation elongation factor 1-alpha</fullName>
    </submittedName>
</protein>
<evidence type="ECO:0000256" key="2">
    <source>
        <dbReference type="ARBA" id="ARBA00007249"/>
    </source>
</evidence>
<feature type="compositionally biased region" description="Basic and acidic residues" evidence="5">
    <location>
        <begin position="34"/>
        <end position="61"/>
    </location>
</feature>
<dbReference type="PROSITE" id="PS51722">
    <property type="entry name" value="G_TR_2"/>
    <property type="match status" value="1"/>
</dbReference>
<dbReference type="SUPFAM" id="SSF50447">
    <property type="entry name" value="Translation proteins"/>
    <property type="match status" value="1"/>
</dbReference>
<accession>K8F7N6</accession>
<dbReference type="EMBL" id="FO082271">
    <property type="protein sequence ID" value="CCO17613.1"/>
    <property type="molecule type" value="Genomic_DNA"/>
</dbReference>
<dbReference type="OrthoDB" id="342024at2759"/>
<keyword evidence="7" id="KW-0251">Elongation factor</keyword>
<dbReference type="Gene3D" id="3.40.50.300">
    <property type="entry name" value="P-loop containing nucleotide triphosphate hydrolases"/>
    <property type="match status" value="1"/>
</dbReference>
<dbReference type="AlphaFoldDB" id="K8F7N6"/>
<dbReference type="InterPro" id="IPR000795">
    <property type="entry name" value="T_Tr_GTP-bd_dom"/>
</dbReference>
<dbReference type="PRINTS" id="PR00315">
    <property type="entry name" value="ELONGATNFCT"/>
</dbReference>
<dbReference type="InterPro" id="IPR031157">
    <property type="entry name" value="G_TR_CS"/>
</dbReference>
<evidence type="ECO:0000256" key="1">
    <source>
        <dbReference type="ARBA" id="ARBA00003982"/>
    </source>
</evidence>
<comment type="similarity">
    <text evidence="2">Belongs to the TRAFAC class translation factor GTPase superfamily. Classic translation factor GTPase family. EF-Tu/EF-1A subfamily.</text>
</comment>
<keyword evidence="7" id="KW-0648">Protein biosynthesis</keyword>
<dbReference type="InterPro" id="IPR050100">
    <property type="entry name" value="TRAFAC_GTPase_members"/>
</dbReference>
<evidence type="ECO:0000313" key="8">
    <source>
        <dbReference type="Proteomes" id="UP000198341"/>
    </source>
</evidence>
<feature type="region of interest" description="Disordered" evidence="5">
    <location>
        <begin position="1"/>
        <end position="61"/>
    </location>
</feature>
<dbReference type="eggNOG" id="KOG0458">
    <property type="taxonomic scope" value="Eukaryota"/>
</dbReference>
<feature type="compositionally biased region" description="Acidic residues" evidence="5">
    <location>
        <begin position="9"/>
        <end position="33"/>
    </location>
</feature>
<keyword evidence="4" id="KW-0342">GTP-binding</keyword>
<keyword evidence="3" id="KW-0547">Nucleotide-binding</keyword>
<dbReference type="Pfam" id="PF22594">
    <property type="entry name" value="GTP-eEF1A_C"/>
    <property type="match status" value="1"/>
</dbReference>
<dbReference type="InterPro" id="IPR054696">
    <property type="entry name" value="GTP-eEF1A_C"/>
</dbReference>
<evidence type="ECO:0000256" key="4">
    <source>
        <dbReference type="ARBA" id="ARBA00023134"/>
    </source>
</evidence>
<proteinExistence type="inferred from homology"/>
<dbReference type="InterPro" id="IPR009001">
    <property type="entry name" value="Transl_elong_EF1A/Init_IF2_C"/>
</dbReference>
<gene>
    <name evidence="7" type="ORF">Bathy08g05060</name>
</gene>
<dbReference type="GO" id="GO:0003924">
    <property type="term" value="F:GTPase activity"/>
    <property type="evidence" value="ECO:0007669"/>
    <property type="project" value="InterPro"/>
</dbReference>